<reference evidence="9" key="2">
    <citation type="submission" date="2025-08" db="UniProtKB">
        <authorList>
            <consortium name="Ensembl"/>
        </authorList>
    </citation>
    <scope>IDENTIFICATION</scope>
</reference>
<keyword evidence="7" id="KW-0636">Prenylation</keyword>
<keyword evidence="5 7" id="KW-0321">Glycogen metabolism</keyword>
<evidence type="ECO:0000256" key="4">
    <source>
        <dbReference type="ARBA" id="ARBA00007128"/>
    </source>
</evidence>
<dbReference type="InterPro" id="IPR008928">
    <property type="entry name" value="6-hairpin_glycosidase_sf"/>
</dbReference>
<proteinExistence type="inferred from homology"/>
<evidence type="ECO:0000256" key="3">
    <source>
        <dbReference type="ARBA" id="ARBA00005131"/>
    </source>
</evidence>
<dbReference type="InterPro" id="IPR008734">
    <property type="entry name" value="PHK_A/B_su"/>
</dbReference>
<keyword evidence="6 7" id="KW-0112">Calmodulin-binding</keyword>
<dbReference type="GO" id="GO:0005964">
    <property type="term" value="C:phosphorylase kinase complex"/>
    <property type="evidence" value="ECO:0007669"/>
    <property type="project" value="TreeGrafter"/>
</dbReference>
<dbReference type="InterPro" id="IPR012341">
    <property type="entry name" value="6hp_glycosidase-like_sf"/>
</dbReference>
<comment type="similarity">
    <text evidence="4 7">Belongs to the phosphorylase b kinase regulatory chain family.</text>
</comment>
<comment type="function">
    <text evidence="1">Phosphorylase b kinase catalyzes the phosphorylation of serine in certain substrates, including troponin I. The alpha chain may bind calmodulin.</text>
</comment>
<dbReference type="Ensembl" id="ENSCPVT00000009293.2">
    <property type="protein sequence ID" value="ENSCPVP00000008915.1"/>
    <property type="gene ID" value="ENSCPVG00000006537.2"/>
</dbReference>
<accession>A0A8C3MNP9</accession>
<keyword evidence="7" id="KW-0449">Lipoprotein</keyword>
<dbReference type="GO" id="GO:0005516">
    <property type="term" value="F:calmodulin binding"/>
    <property type="evidence" value="ECO:0007669"/>
    <property type="project" value="UniProtKB-KW"/>
</dbReference>
<dbReference type="AlphaFoldDB" id="A0A8C3MNP9"/>
<organism evidence="9 10">
    <name type="scientific">Geospiza parvula</name>
    <name type="common">Small tree-finch</name>
    <name type="synonym">Camarhynchus parvulus</name>
    <dbReference type="NCBI Taxonomy" id="87175"/>
    <lineage>
        <taxon>Eukaryota</taxon>
        <taxon>Metazoa</taxon>
        <taxon>Chordata</taxon>
        <taxon>Craniata</taxon>
        <taxon>Vertebrata</taxon>
        <taxon>Euteleostomi</taxon>
        <taxon>Archelosauria</taxon>
        <taxon>Archosauria</taxon>
        <taxon>Dinosauria</taxon>
        <taxon>Saurischia</taxon>
        <taxon>Theropoda</taxon>
        <taxon>Coelurosauria</taxon>
        <taxon>Aves</taxon>
        <taxon>Neognathae</taxon>
        <taxon>Neoaves</taxon>
        <taxon>Telluraves</taxon>
        <taxon>Australaves</taxon>
        <taxon>Passeriformes</taxon>
        <taxon>Thraupidae</taxon>
        <taxon>Camarhynchus</taxon>
    </lineage>
</organism>
<dbReference type="Pfam" id="PF00723">
    <property type="entry name" value="Glyco_hydro_15"/>
    <property type="match status" value="1"/>
</dbReference>
<name>A0A8C3MNP9_GEOPR</name>
<dbReference type="InterPro" id="IPR011613">
    <property type="entry name" value="GH15-like"/>
</dbReference>
<evidence type="ECO:0000256" key="7">
    <source>
        <dbReference type="RuleBase" id="RU364123"/>
    </source>
</evidence>
<evidence type="ECO:0000259" key="8">
    <source>
        <dbReference type="Pfam" id="PF00723"/>
    </source>
</evidence>
<dbReference type="SUPFAM" id="SSF48208">
    <property type="entry name" value="Six-hairpin glycosidases"/>
    <property type="match status" value="1"/>
</dbReference>
<evidence type="ECO:0000313" key="10">
    <source>
        <dbReference type="Proteomes" id="UP000694382"/>
    </source>
</evidence>
<reference evidence="9" key="1">
    <citation type="submission" date="2020-02" db="EMBL/GenBank/DDBJ databases">
        <authorList>
            <person name="Enbody D E."/>
            <person name="Pettersson E M."/>
        </authorList>
    </citation>
    <scope>NUCLEOTIDE SEQUENCE [LARGE SCALE GENOMIC DNA]</scope>
</reference>
<keyword evidence="10" id="KW-1185">Reference proteome</keyword>
<dbReference type="GO" id="GO:0005977">
    <property type="term" value="P:glycogen metabolic process"/>
    <property type="evidence" value="ECO:0007669"/>
    <property type="project" value="UniProtKB-UniPathway"/>
</dbReference>
<keyword evidence="7" id="KW-0472">Membrane</keyword>
<feature type="domain" description="GH15-like" evidence="8">
    <location>
        <begin position="8"/>
        <end position="161"/>
    </location>
</feature>
<comment type="pathway">
    <text evidence="3 7">Glycan biosynthesis; glycogen metabolism.</text>
</comment>
<dbReference type="Gene3D" id="1.50.10.10">
    <property type="match status" value="1"/>
</dbReference>
<keyword evidence="7" id="KW-0119">Carbohydrate metabolism</keyword>
<reference evidence="9" key="3">
    <citation type="submission" date="2025-09" db="UniProtKB">
        <authorList>
            <consortium name="Ensembl"/>
        </authorList>
    </citation>
    <scope>IDENTIFICATION</scope>
</reference>
<dbReference type="PANTHER" id="PTHR10749">
    <property type="entry name" value="PHOSPHORYLASE B KINASE REGULATORY SUBUNIT"/>
    <property type="match status" value="1"/>
</dbReference>
<dbReference type="Proteomes" id="UP000694382">
    <property type="component" value="Chromosome 4A"/>
</dbReference>
<evidence type="ECO:0000256" key="1">
    <source>
        <dbReference type="ARBA" id="ARBA00002837"/>
    </source>
</evidence>
<dbReference type="UniPathway" id="UPA00163"/>
<evidence type="ECO:0000256" key="6">
    <source>
        <dbReference type="ARBA" id="ARBA00022860"/>
    </source>
</evidence>
<sequence>MRSRSNSGVRLDGYGRLVQQTILRHQDAVTGLLPASADHQDAWVRDNVYSILAVWGLGLAYRKNADRDEDKAKAYELEQSVVKLMQGLLQCMMRQVDKVEAFKYSQSTRDCLHAKYNTHTCATVVGDHEWGHLQMDATSLYLLMLAQMTASGNAGGSHCSFEHATLQVLQSLSLDAASWVPSCCNGFRDPHCFLMLTVPEAVLGPLMLVSPKARLSEAPVLL</sequence>
<dbReference type="GO" id="GO:0005886">
    <property type="term" value="C:plasma membrane"/>
    <property type="evidence" value="ECO:0007669"/>
    <property type="project" value="UniProtKB-SubCell"/>
</dbReference>
<dbReference type="PANTHER" id="PTHR10749:SF4">
    <property type="entry name" value="PHOSPHORYLASE B KINASE REGULATORY SUBUNIT ALPHA, SKELETAL MUSCLE ISOFORM"/>
    <property type="match status" value="1"/>
</dbReference>
<evidence type="ECO:0000256" key="2">
    <source>
        <dbReference type="ARBA" id="ARBA00004342"/>
    </source>
</evidence>
<evidence type="ECO:0000313" key="9">
    <source>
        <dbReference type="Ensembl" id="ENSCPVP00000008915.1"/>
    </source>
</evidence>
<keyword evidence="7" id="KW-1003">Cell membrane</keyword>
<comment type="subcellular location">
    <subcellularLocation>
        <location evidence="2 7">Cell membrane</location>
        <topology evidence="2 7">Lipid-anchor</topology>
        <orientation evidence="2 7">Cytoplasmic side</orientation>
    </subcellularLocation>
</comment>
<evidence type="ECO:0000256" key="5">
    <source>
        <dbReference type="ARBA" id="ARBA00022600"/>
    </source>
</evidence>
<protein>
    <recommendedName>
        <fullName evidence="7">Phosphorylase b kinase regulatory subunit</fullName>
    </recommendedName>
</protein>